<reference evidence="1 2" key="1">
    <citation type="journal article" date="2024" name="BMC Genomics">
        <title>De novo assembly and annotation of Popillia japonica's genome with initial clues to its potential as an invasive pest.</title>
        <authorList>
            <person name="Cucini C."/>
            <person name="Boschi S."/>
            <person name="Funari R."/>
            <person name="Cardaioli E."/>
            <person name="Iannotti N."/>
            <person name="Marturano G."/>
            <person name="Paoli F."/>
            <person name="Bruttini M."/>
            <person name="Carapelli A."/>
            <person name="Frati F."/>
            <person name="Nardi F."/>
        </authorList>
    </citation>
    <scope>NUCLEOTIDE SEQUENCE [LARGE SCALE GENOMIC DNA]</scope>
    <source>
        <strain evidence="1">DMR45628</strain>
    </source>
</reference>
<gene>
    <name evidence="1" type="ORF">QE152_g38639</name>
</gene>
<dbReference type="AlphaFoldDB" id="A0AAW1HW16"/>
<keyword evidence="2" id="KW-1185">Reference proteome</keyword>
<accession>A0AAW1HW16</accession>
<proteinExistence type="predicted"/>
<evidence type="ECO:0008006" key="3">
    <source>
        <dbReference type="Google" id="ProtNLM"/>
    </source>
</evidence>
<protein>
    <recommendedName>
        <fullName evidence="3">Integrase zinc-binding domain-containing protein</fullName>
    </recommendedName>
</protein>
<organism evidence="1 2">
    <name type="scientific">Popillia japonica</name>
    <name type="common">Japanese beetle</name>
    <dbReference type="NCBI Taxonomy" id="7064"/>
    <lineage>
        <taxon>Eukaryota</taxon>
        <taxon>Metazoa</taxon>
        <taxon>Ecdysozoa</taxon>
        <taxon>Arthropoda</taxon>
        <taxon>Hexapoda</taxon>
        <taxon>Insecta</taxon>
        <taxon>Pterygota</taxon>
        <taxon>Neoptera</taxon>
        <taxon>Endopterygota</taxon>
        <taxon>Coleoptera</taxon>
        <taxon>Polyphaga</taxon>
        <taxon>Scarabaeiformia</taxon>
        <taxon>Scarabaeidae</taxon>
        <taxon>Rutelinae</taxon>
        <taxon>Popillia</taxon>
    </lineage>
</organism>
<dbReference type="EMBL" id="JASPKY010000854">
    <property type="protein sequence ID" value="KAK9681010.1"/>
    <property type="molecule type" value="Genomic_DNA"/>
</dbReference>
<evidence type="ECO:0000313" key="1">
    <source>
        <dbReference type="EMBL" id="KAK9681010.1"/>
    </source>
</evidence>
<dbReference type="Proteomes" id="UP001458880">
    <property type="component" value="Unassembled WGS sequence"/>
</dbReference>
<name>A0AAW1HW16_POPJA</name>
<sequence>MHAGPQHLLASIRESYWPISGRNLAKQVSRSCVQCFKVAPKTITPLMGNLPSSRVTIQLPFQVCGVDYAGPFLLKNYVYYQQISEIVFNLPSL</sequence>
<dbReference type="PANTHER" id="PTHR47331">
    <property type="entry name" value="PHD-TYPE DOMAIN-CONTAINING PROTEIN"/>
    <property type="match status" value="1"/>
</dbReference>
<comment type="caution">
    <text evidence="1">The sequence shown here is derived from an EMBL/GenBank/DDBJ whole genome shotgun (WGS) entry which is preliminary data.</text>
</comment>
<evidence type="ECO:0000313" key="2">
    <source>
        <dbReference type="Proteomes" id="UP001458880"/>
    </source>
</evidence>